<feature type="transmembrane region" description="Helical" evidence="2">
    <location>
        <begin position="212"/>
        <end position="239"/>
    </location>
</feature>
<feature type="region of interest" description="Disordered" evidence="1">
    <location>
        <begin position="264"/>
        <end position="321"/>
    </location>
</feature>
<keyword evidence="2" id="KW-1133">Transmembrane helix</keyword>
<protein>
    <submittedName>
        <fullName evidence="3">Uncharacterized protein</fullName>
    </submittedName>
</protein>
<evidence type="ECO:0000313" key="3">
    <source>
        <dbReference type="EMBL" id="KAK9901558.1"/>
    </source>
</evidence>
<evidence type="ECO:0000256" key="1">
    <source>
        <dbReference type="SAM" id="MobiDB-lite"/>
    </source>
</evidence>
<feature type="transmembrane region" description="Helical" evidence="2">
    <location>
        <begin position="183"/>
        <end position="206"/>
    </location>
</feature>
<feature type="compositionally biased region" description="Basic and acidic residues" evidence="1">
    <location>
        <begin position="55"/>
        <end position="68"/>
    </location>
</feature>
<evidence type="ECO:0000313" key="4">
    <source>
        <dbReference type="Proteomes" id="UP001491310"/>
    </source>
</evidence>
<accession>A0ABR2YBB4</accession>
<feature type="compositionally biased region" description="Polar residues" evidence="1">
    <location>
        <begin position="312"/>
        <end position="321"/>
    </location>
</feature>
<sequence length="321" mass="35224">MPWDKAHPKLSKASPARPQLAKKVVEKKEVHEEIIDISSSPEGLQTRRQRRRKAAREAKAKATEDAKAKAKKATDDELFRWKASFWTLLSLIIIVVLFRWILATRDDEEVWDWASMSPEIAHKWGFVVILGITASFLSVSADILTSWNRFYGETFVPTIIFSFMQVAKGTIDQLANPPQWPKGWYAGIAFGSSLLVASAGLASMAYDSAESFAWLILLATIYVLAVNSGLLDSGPLVWWRVYISSRRPSSAWLRWATKITSNRSTSERANSAGGAIDPGTPTSGSGSLGNSTPNSSPAGDRARSSGGRPSKKSAQPKSARK</sequence>
<feature type="transmembrane region" description="Helical" evidence="2">
    <location>
        <begin position="83"/>
        <end position="103"/>
    </location>
</feature>
<feature type="transmembrane region" description="Helical" evidence="2">
    <location>
        <begin position="124"/>
        <end position="144"/>
    </location>
</feature>
<evidence type="ECO:0000256" key="2">
    <source>
        <dbReference type="SAM" id="Phobius"/>
    </source>
</evidence>
<keyword evidence="4" id="KW-1185">Reference proteome</keyword>
<feature type="region of interest" description="Disordered" evidence="1">
    <location>
        <begin position="1"/>
        <end position="22"/>
    </location>
</feature>
<name>A0ABR2YBB4_9CHLO</name>
<organism evidence="3 4">
    <name type="scientific">Coccomyxa subellipsoidea</name>
    <dbReference type="NCBI Taxonomy" id="248742"/>
    <lineage>
        <taxon>Eukaryota</taxon>
        <taxon>Viridiplantae</taxon>
        <taxon>Chlorophyta</taxon>
        <taxon>core chlorophytes</taxon>
        <taxon>Trebouxiophyceae</taxon>
        <taxon>Trebouxiophyceae incertae sedis</taxon>
        <taxon>Coccomyxaceae</taxon>
        <taxon>Coccomyxa</taxon>
    </lineage>
</organism>
<gene>
    <name evidence="3" type="ORF">WJX75_001786</name>
</gene>
<feature type="compositionally biased region" description="Low complexity" evidence="1">
    <location>
        <begin position="278"/>
        <end position="297"/>
    </location>
</feature>
<feature type="region of interest" description="Disordered" evidence="1">
    <location>
        <begin position="39"/>
        <end position="68"/>
    </location>
</feature>
<keyword evidence="2" id="KW-0812">Transmembrane</keyword>
<proteinExistence type="predicted"/>
<dbReference type="EMBL" id="JALJOT010000017">
    <property type="protein sequence ID" value="KAK9901558.1"/>
    <property type="molecule type" value="Genomic_DNA"/>
</dbReference>
<keyword evidence="2" id="KW-0472">Membrane</keyword>
<comment type="caution">
    <text evidence="3">The sequence shown here is derived from an EMBL/GenBank/DDBJ whole genome shotgun (WGS) entry which is preliminary data.</text>
</comment>
<reference evidence="3 4" key="1">
    <citation type="journal article" date="2024" name="Nat. Commun.">
        <title>Phylogenomics reveals the evolutionary origins of lichenization in chlorophyte algae.</title>
        <authorList>
            <person name="Puginier C."/>
            <person name="Libourel C."/>
            <person name="Otte J."/>
            <person name="Skaloud P."/>
            <person name="Haon M."/>
            <person name="Grisel S."/>
            <person name="Petersen M."/>
            <person name="Berrin J.G."/>
            <person name="Delaux P.M."/>
            <person name="Dal Grande F."/>
            <person name="Keller J."/>
        </authorList>
    </citation>
    <scope>NUCLEOTIDE SEQUENCE [LARGE SCALE GENOMIC DNA]</scope>
    <source>
        <strain evidence="3 4">SAG 216-7</strain>
    </source>
</reference>
<dbReference type="Proteomes" id="UP001491310">
    <property type="component" value="Unassembled WGS sequence"/>
</dbReference>